<evidence type="ECO:0000313" key="15">
    <source>
        <dbReference type="Proteomes" id="UP000800094"/>
    </source>
</evidence>
<keyword evidence="4" id="KW-0158">Chromosome</keyword>
<evidence type="ECO:0000256" key="11">
    <source>
        <dbReference type="SAM" id="Coils"/>
    </source>
</evidence>
<reference evidence="14" key="1">
    <citation type="journal article" date="2020" name="Stud. Mycol.">
        <title>101 Dothideomycetes genomes: a test case for predicting lifestyles and emergence of pathogens.</title>
        <authorList>
            <person name="Haridas S."/>
            <person name="Albert R."/>
            <person name="Binder M."/>
            <person name="Bloem J."/>
            <person name="Labutti K."/>
            <person name="Salamov A."/>
            <person name="Andreopoulos B."/>
            <person name="Baker S."/>
            <person name="Barry K."/>
            <person name="Bills G."/>
            <person name="Bluhm B."/>
            <person name="Cannon C."/>
            <person name="Castanera R."/>
            <person name="Culley D."/>
            <person name="Daum C."/>
            <person name="Ezra D."/>
            <person name="Gonzalez J."/>
            <person name="Henrissat B."/>
            <person name="Kuo A."/>
            <person name="Liang C."/>
            <person name="Lipzen A."/>
            <person name="Lutzoni F."/>
            <person name="Magnuson J."/>
            <person name="Mondo S."/>
            <person name="Nolan M."/>
            <person name="Ohm R."/>
            <person name="Pangilinan J."/>
            <person name="Park H.-J."/>
            <person name="Ramirez L."/>
            <person name="Alfaro M."/>
            <person name="Sun H."/>
            <person name="Tritt A."/>
            <person name="Yoshinaga Y."/>
            <person name="Zwiers L.-H."/>
            <person name="Turgeon B."/>
            <person name="Goodwin S."/>
            <person name="Spatafora J."/>
            <person name="Crous P."/>
            <person name="Grigoriev I."/>
        </authorList>
    </citation>
    <scope>NUCLEOTIDE SEQUENCE</scope>
    <source>
        <strain evidence="14">CBS 122368</strain>
    </source>
</reference>
<dbReference type="GO" id="GO:0005634">
    <property type="term" value="C:nucleus"/>
    <property type="evidence" value="ECO:0007669"/>
    <property type="project" value="UniProtKB-SubCell"/>
</dbReference>
<dbReference type="InterPro" id="IPR010935">
    <property type="entry name" value="SMC_hinge"/>
</dbReference>
<dbReference type="Gene3D" id="1.20.1060.20">
    <property type="match status" value="1"/>
</dbReference>
<evidence type="ECO:0000313" key="14">
    <source>
        <dbReference type="EMBL" id="KAF2254827.1"/>
    </source>
</evidence>
<organism evidence="14 15">
    <name type="scientific">Trematosphaeria pertusa</name>
    <dbReference type="NCBI Taxonomy" id="390896"/>
    <lineage>
        <taxon>Eukaryota</taxon>
        <taxon>Fungi</taxon>
        <taxon>Dikarya</taxon>
        <taxon>Ascomycota</taxon>
        <taxon>Pezizomycotina</taxon>
        <taxon>Dothideomycetes</taxon>
        <taxon>Pleosporomycetidae</taxon>
        <taxon>Pleosporales</taxon>
        <taxon>Massarineae</taxon>
        <taxon>Trematosphaeriaceae</taxon>
        <taxon>Trematosphaeria</taxon>
    </lineage>
</organism>
<keyword evidence="6" id="KW-0498">Mitosis</keyword>
<comment type="subcellular location">
    <subcellularLocation>
        <location evidence="2">Chromosome</location>
    </subcellularLocation>
    <subcellularLocation>
        <location evidence="1 10">Nucleus</location>
    </subcellularLocation>
</comment>
<dbReference type="CDD" id="cd03275">
    <property type="entry name" value="ABC_SMC1_euk"/>
    <property type="match status" value="1"/>
</dbReference>
<gene>
    <name evidence="14" type="ORF">BU26DRAFT_600450</name>
</gene>
<dbReference type="OrthoDB" id="5575062at2759"/>
<dbReference type="Pfam" id="PF06470">
    <property type="entry name" value="SMC_hinge"/>
    <property type="match status" value="1"/>
</dbReference>
<evidence type="ECO:0000256" key="6">
    <source>
        <dbReference type="ARBA" id="ARBA00022776"/>
    </source>
</evidence>
<dbReference type="PANTHER" id="PTHR18937:SF12">
    <property type="entry name" value="STRUCTURAL MAINTENANCE OF CHROMOSOMES PROTEIN"/>
    <property type="match status" value="1"/>
</dbReference>
<feature type="domain" description="SMC hinge" evidence="13">
    <location>
        <begin position="547"/>
        <end position="663"/>
    </location>
</feature>
<feature type="coiled-coil region" evidence="11">
    <location>
        <begin position="399"/>
        <end position="517"/>
    </location>
</feature>
<dbReference type="GO" id="GO:0003677">
    <property type="term" value="F:DNA binding"/>
    <property type="evidence" value="ECO:0007669"/>
    <property type="project" value="TreeGrafter"/>
</dbReference>
<dbReference type="GeneID" id="54588503"/>
<dbReference type="GO" id="GO:0007062">
    <property type="term" value="P:sister chromatid cohesion"/>
    <property type="evidence" value="ECO:0007669"/>
    <property type="project" value="InterPro"/>
</dbReference>
<evidence type="ECO:0000256" key="10">
    <source>
        <dbReference type="PIRNR" id="PIRNR005719"/>
    </source>
</evidence>
<keyword evidence="9" id="KW-0131">Cell cycle</keyword>
<evidence type="ECO:0000256" key="12">
    <source>
        <dbReference type="SAM" id="MobiDB-lite"/>
    </source>
</evidence>
<dbReference type="InterPro" id="IPR003395">
    <property type="entry name" value="RecF/RecN/SMC_N"/>
</dbReference>
<dbReference type="InterPro" id="IPR024704">
    <property type="entry name" value="SMC"/>
</dbReference>
<dbReference type="EMBL" id="ML987190">
    <property type="protein sequence ID" value="KAF2254827.1"/>
    <property type="molecule type" value="Genomic_DNA"/>
</dbReference>
<feature type="coiled-coil region" evidence="11">
    <location>
        <begin position="197"/>
        <end position="312"/>
    </location>
</feature>
<proteinExistence type="inferred from homology"/>
<name>A0A6A6IXS7_9PLEO</name>
<feature type="coiled-coil region" evidence="11">
    <location>
        <begin position="341"/>
        <end position="368"/>
    </location>
</feature>
<dbReference type="Proteomes" id="UP000800094">
    <property type="component" value="Unassembled WGS sequence"/>
</dbReference>
<dbReference type="GO" id="GO:0008278">
    <property type="term" value="C:cohesin complex"/>
    <property type="evidence" value="ECO:0007669"/>
    <property type="project" value="InterPro"/>
</dbReference>
<dbReference type="SMART" id="SM00968">
    <property type="entry name" value="SMC_hinge"/>
    <property type="match status" value="1"/>
</dbReference>
<keyword evidence="5" id="KW-0132">Cell division</keyword>
<dbReference type="Pfam" id="PF02463">
    <property type="entry name" value="SMC_N"/>
    <property type="match status" value="1"/>
</dbReference>
<evidence type="ECO:0000256" key="2">
    <source>
        <dbReference type="ARBA" id="ARBA00004286"/>
    </source>
</evidence>
<comment type="similarity">
    <text evidence="3">Belongs to the SMC family. SMC1 subfamily.</text>
</comment>
<keyword evidence="15" id="KW-1185">Reference proteome</keyword>
<dbReference type="InterPro" id="IPR028468">
    <property type="entry name" value="Smc1_ABC"/>
</dbReference>
<dbReference type="PANTHER" id="PTHR18937">
    <property type="entry name" value="STRUCTURAL MAINTENANCE OF CHROMOSOMES SMC FAMILY MEMBER"/>
    <property type="match status" value="1"/>
</dbReference>
<protein>
    <recommendedName>
        <fullName evidence="10">Structural maintenance of chromosomes protein</fullName>
    </recommendedName>
</protein>
<dbReference type="GO" id="GO:0016887">
    <property type="term" value="F:ATP hydrolysis activity"/>
    <property type="evidence" value="ECO:0007669"/>
    <property type="project" value="InterPro"/>
</dbReference>
<dbReference type="Gene3D" id="3.40.50.300">
    <property type="entry name" value="P-loop containing nucleotide triphosphate hydrolases"/>
    <property type="match status" value="2"/>
</dbReference>
<evidence type="ECO:0000256" key="5">
    <source>
        <dbReference type="ARBA" id="ARBA00022618"/>
    </source>
</evidence>
<dbReference type="PIRSF" id="PIRSF005719">
    <property type="entry name" value="SMC"/>
    <property type="match status" value="1"/>
</dbReference>
<sequence length="1291" mass="148292">MGKLVRLELYNFKTYRGKHILPFGDSYFTSIIGPNGSGKSNSMDAISFVLGIKSASLRSRELRELVYRGRIIQTSKTAVDEANGDADGAQNGHADGETQEDGDTQKAADPKTAWVEAVFEDDTEQLHRWRRTITTAGQSEYRINGRVVTAKAYNEALEEHSILVKARAFLIPQGEVEEVAKKPPRDITHMIEQISGSLDYKADYERLKTESDAAQENNSQFLVSKRQINAEIKTYSDQKAEAEEYERKVAERDEATVTHIMWKLYYYQQAMQKARDKIASHQEELKEHKRGVEKYQQKLQEATQAEAKVKREITKTNNSINAKHKETEQTQNNLVPIEEKIRLTTQDMRKLQDRIASLTDERDKQIRDVADFDKRLAEVQKAQDKWDAEFKAAAQQQGRELSQQDLEEYNRLRQNVAKQSHANQIEIDRLKREVGTEKEHARNLEQKVKSFEATVERLNEEITRLQETQRDRKTRLKELQKTRTSKNQDLNKLRSDRTRLQSQYTELNQLLQEHGNKLYTAQMGRRESRQQEQARELVSQLKRIFGSSIYGRYKDLIKPKQRKYNMAVGRLLGWYMDAVIVDTDKTAKDCIQYLKEQKICQMSFIPLDTATIKGINQNLKGAHEGMRLGIDCIDYPSHLERAIASACGDSIICDNLKVARYLCFEKRLGVKAVTLDGSVISKGNNMTGGRLQQDDKEENQRWSDQEIDTLTQKVEGYRSQLAALPKLDQRHTEEDNLQVELNDLDNQISRIQDELRTLDRNLDSQKKELRHDEGILRQEHPKYEDALQRLRNKEEELKGYQDSVDRVTDQVFAAFCQRLGYASIRDYEAQQGTAQQAAAEKKLEFSKQRSTLQNMRSHVQSRLDAVNDRLKSTEAKLQRDKAALEENEAKRDELQNSIDVLQAELETLQEKLMELEEKKTERVTVVKEQRRKLDQRNEKVKKVLKEVEDQEQAIKSKGGERYNLLKKCRLDEIKLPLTPDSAPLSSLPMSDAARQDADAMDIDEEPDTTHIEQPEVEDYGIEVDFDELDEDLRVELDDILEQEDSEDDKVRTQATTAQKDAESKLTDAIAALDAEISKSTPNMRASDRLDRAREKLRDAETEFTQARNRAIAAKTAFEKVKQKRLDLFMKAYDHIHDNILPVYQKLTRSQQFPLGGTAYLDLENSDEPYLEGVKYHAMPPLKRFRDMEHLSGGEKTIAALALIFAIHSYQPSPFFVLDEVDAALDNVNVARVADYITKNAGPGTQFIVITHKAGLYQESETLVGIMRDQSKMTSKAISLDLRGYQPVAQAA</sequence>
<evidence type="ECO:0000256" key="8">
    <source>
        <dbReference type="ARBA" id="ARBA00023242"/>
    </source>
</evidence>
<dbReference type="SUPFAM" id="SSF75553">
    <property type="entry name" value="Smc hinge domain"/>
    <property type="match status" value="1"/>
</dbReference>
<dbReference type="GO" id="GO:0005524">
    <property type="term" value="F:ATP binding"/>
    <property type="evidence" value="ECO:0007669"/>
    <property type="project" value="InterPro"/>
</dbReference>
<dbReference type="SUPFAM" id="SSF52540">
    <property type="entry name" value="P-loop containing nucleoside triphosphate hydrolases"/>
    <property type="match status" value="1"/>
</dbReference>
<feature type="coiled-coil region" evidence="11">
    <location>
        <begin position="863"/>
        <end position="957"/>
    </location>
</feature>
<evidence type="ECO:0000259" key="13">
    <source>
        <dbReference type="SMART" id="SM00968"/>
    </source>
</evidence>
<keyword evidence="8 10" id="KW-0539">Nucleus</keyword>
<evidence type="ECO:0000256" key="9">
    <source>
        <dbReference type="ARBA" id="ARBA00023306"/>
    </source>
</evidence>
<feature type="coiled-coil region" evidence="11">
    <location>
        <begin position="1082"/>
        <end position="1109"/>
    </location>
</feature>
<dbReference type="InterPro" id="IPR036277">
    <property type="entry name" value="SMC_hinge_sf"/>
</dbReference>
<evidence type="ECO:0000256" key="3">
    <source>
        <dbReference type="ARBA" id="ARBA00005597"/>
    </source>
</evidence>
<evidence type="ECO:0000256" key="1">
    <source>
        <dbReference type="ARBA" id="ARBA00004123"/>
    </source>
</evidence>
<accession>A0A6A6IXS7</accession>
<feature type="coiled-coil region" evidence="11">
    <location>
        <begin position="727"/>
        <end position="810"/>
    </location>
</feature>
<evidence type="ECO:0000256" key="4">
    <source>
        <dbReference type="ARBA" id="ARBA00022454"/>
    </source>
</evidence>
<dbReference type="RefSeq" id="XP_033689831.1">
    <property type="nucleotide sequence ID" value="XM_033835173.1"/>
</dbReference>
<evidence type="ECO:0000256" key="7">
    <source>
        <dbReference type="ARBA" id="ARBA00023054"/>
    </source>
</evidence>
<dbReference type="Gene3D" id="3.30.70.1620">
    <property type="match status" value="1"/>
</dbReference>
<keyword evidence="7 11" id="KW-0175">Coiled coil</keyword>
<feature type="region of interest" description="Disordered" evidence="12">
    <location>
        <begin position="78"/>
        <end position="109"/>
    </location>
</feature>
<dbReference type="InterPro" id="IPR027417">
    <property type="entry name" value="P-loop_NTPase"/>
</dbReference>
<dbReference type="GO" id="GO:0051301">
    <property type="term" value="P:cell division"/>
    <property type="evidence" value="ECO:0007669"/>
    <property type="project" value="UniProtKB-KW"/>
</dbReference>